<feature type="domain" description="Mur ligase C-terminal" evidence="21">
    <location>
        <begin position="269"/>
        <end position="389"/>
    </location>
</feature>
<evidence type="ECO:0000256" key="4">
    <source>
        <dbReference type="ARBA" id="ARBA00008276"/>
    </source>
</evidence>
<keyword evidence="11" id="KW-0067">ATP-binding</keyword>
<keyword evidence="12" id="KW-0460">Magnesium</keyword>
<dbReference type="Gene3D" id="3.90.190.20">
    <property type="entry name" value="Mur ligase, C-terminal domain"/>
    <property type="match status" value="1"/>
</dbReference>
<evidence type="ECO:0000256" key="18">
    <source>
        <dbReference type="ARBA" id="ARBA00047808"/>
    </source>
</evidence>
<name>A0A316FLS5_9GAMM</name>
<comment type="catalytic activity">
    <reaction evidence="20">
        <text>7,8-dihydropteroate + L-glutamate + ATP = 7,8-dihydrofolate + ADP + phosphate + H(+)</text>
        <dbReference type="Rhea" id="RHEA:23584"/>
        <dbReference type="ChEBI" id="CHEBI:15378"/>
        <dbReference type="ChEBI" id="CHEBI:17839"/>
        <dbReference type="ChEBI" id="CHEBI:29985"/>
        <dbReference type="ChEBI" id="CHEBI:30616"/>
        <dbReference type="ChEBI" id="CHEBI:43474"/>
        <dbReference type="ChEBI" id="CHEBI:57451"/>
        <dbReference type="ChEBI" id="CHEBI:456216"/>
        <dbReference type="EC" id="6.3.2.12"/>
    </reaction>
</comment>
<dbReference type="UniPathway" id="UPA00077">
    <property type="reaction ID" value="UER00157"/>
</dbReference>
<comment type="pathway">
    <text evidence="2">Cofactor biosynthesis; tetrahydrofolate biosynthesis; 7,8-dihydrofolate from 2-amino-4-hydroxy-6-hydroxymethyl-7,8-dihydropteridine diphosphate and 4-aminobenzoate: step 2/2.</text>
</comment>
<evidence type="ECO:0000256" key="3">
    <source>
        <dbReference type="ARBA" id="ARBA00005150"/>
    </source>
</evidence>
<dbReference type="SUPFAM" id="SSF53623">
    <property type="entry name" value="MurD-like peptide ligases, catalytic domain"/>
    <property type="match status" value="1"/>
</dbReference>
<keyword evidence="13" id="KW-0289">Folate biosynthesis</keyword>
<comment type="similarity">
    <text evidence="4">Belongs to the folylpolyglutamate synthase family.</text>
</comment>
<comment type="function">
    <text evidence="1">Functions in two distinct reactions of the de novo folate biosynthetic pathway. Catalyzes the addition of a glutamate residue to dihydropteroate (7,8-dihydropteroate or H2Pte) to form dihydrofolate (7,8-dihydrofolate monoglutamate or H2Pte-Glu). Also catalyzes successive additions of L-glutamate to tetrahydrofolate or 10-formyltetrahydrofolate or 5,10-methylenetetrahydrofolate, leading to folylpolyglutamate derivatives.</text>
</comment>
<evidence type="ECO:0000256" key="17">
    <source>
        <dbReference type="ARBA" id="ARBA00047493"/>
    </source>
</evidence>
<evidence type="ECO:0000256" key="7">
    <source>
        <dbReference type="ARBA" id="ARBA00019357"/>
    </source>
</evidence>
<evidence type="ECO:0000259" key="21">
    <source>
        <dbReference type="Pfam" id="PF02875"/>
    </source>
</evidence>
<evidence type="ECO:0000256" key="16">
    <source>
        <dbReference type="ARBA" id="ARBA00032510"/>
    </source>
</evidence>
<evidence type="ECO:0000256" key="8">
    <source>
        <dbReference type="ARBA" id="ARBA00022598"/>
    </source>
</evidence>
<dbReference type="Proteomes" id="UP000245790">
    <property type="component" value="Unassembled WGS sequence"/>
</dbReference>
<dbReference type="GO" id="GO:0046654">
    <property type="term" value="P:tetrahydrofolate biosynthetic process"/>
    <property type="evidence" value="ECO:0007669"/>
    <property type="project" value="UniProtKB-UniPathway"/>
</dbReference>
<evidence type="ECO:0000256" key="19">
    <source>
        <dbReference type="ARBA" id="ARBA00049035"/>
    </source>
</evidence>
<comment type="caution">
    <text evidence="22">The sequence shown here is derived from an EMBL/GenBank/DDBJ whole genome shotgun (WGS) entry which is preliminary data.</text>
</comment>
<dbReference type="EMBL" id="QGGU01000008">
    <property type="protein sequence ID" value="PWK49115.1"/>
    <property type="molecule type" value="Genomic_DNA"/>
</dbReference>
<keyword evidence="23" id="KW-1185">Reference proteome</keyword>
<dbReference type="GO" id="GO:0005737">
    <property type="term" value="C:cytoplasm"/>
    <property type="evidence" value="ECO:0007669"/>
    <property type="project" value="TreeGrafter"/>
</dbReference>
<evidence type="ECO:0000256" key="1">
    <source>
        <dbReference type="ARBA" id="ARBA00002714"/>
    </source>
</evidence>
<dbReference type="GO" id="GO:0046656">
    <property type="term" value="P:folic acid biosynthetic process"/>
    <property type="evidence" value="ECO:0007669"/>
    <property type="project" value="UniProtKB-KW"/>
</dbReference>
<dbReference type="EC" id="6.3.2.12" evidence="5"/>
<keyword evidence="10" id="KW-0547">Nucleotide-binding</keyword>
<comment type="catalytic activity">
    <reaction evidence="18">
        <text>10-formyltetrahydrofolyl-(gamma-L-Glu)(n) + L-glutamate + ATP = 10-formyltetrahydrofolyl-(gamma-L-Glu)(n+1) + ADP + phosphate + H(+)</text>
        <dbReference type="Rhea" id="RHEA:51904"/>
        <dbReference type="Rhea" id="RHEA-COMP:13088"/>
        <dbReference type="Rhea" id="RHEA-COMP:14300"/>
        <dbReference type="ChEBI" id="CHEBI:15378"/>
        <dbReference type="ChEBI" id="CHEBI:29985"/>
        <dbReference type="ChEBI" id="CHEBI:30616"/>
        <dbReference type="ChEBI" id="CHEBI:43474"/>
        <dbReference type="ChEBI" id="CHEBI:134413"/>
        <dbReference type="ChEBI" id="CHEBI:456216"/>
        <dbReference type="EC" id="6.3.2.17"/>
    </reaction>
</comment>
<sequence length="406" mass="45012">MRQLSQWLEHIESLHPSHIELGLDRVKAVAEKLDLLQFSSPVITVAGTNGKGSTIAVLEALLAEKGLSSAVYTSPHLLRFNERLRIKQSELSDECWCEAFAAIEKGKGDIGLTYFEFTTLAAFYLIKQHSCDYVLLEIGLGGRLDAVNIIDNQCSIITSIHYDHEDWLGHDLESIASEKAGVIRANTPVIAGDNQVKQLISPYTDTNSCYAADNIDEIIPDYSLTMELPFLGKLHPNSLRSAVLAADQFNLSFSEEELKRAFSNVDIKGRWQKVYDSPSVWLDVAHNPQAIENLIGKLSQHPEITEWVAICGMLKDKKALLALSVLQPHIKQWLLVPTTGPRGLSSAELKQKLPFCDEQNSQIFNSEKAAIDNAISHLPKNVGIIGFGSFLVVANMVEYFQQKTVG</sequence>
<evidence type="ECO:0000256" key="11">
    <source>
        <dbReference type="ARBA" id="ARBA00022840"/>
    </source>
</evidence>
<dbReference type="GO" id="GO:0008841">
    <property type="term" value="F:dihydrofolate synthase activity"/>
    <property type="evidence" value="ECO:0007669"/>
    <property type="project" value="UniProtKB-EC"/>
</dbReference>
<comment type="pathway">
    <text evidence="3">Cofactor biosynthesis; tetrahydrofolylpolyglutamate biosynthesis.</text>
</comment>
<dbReference type="SUPFAM" id="SSF53244">
    <property type="entry name" value="MurD-like peptide ligases, peptide-binding domain"/>
    <property type="match status" value="1"/>
</dbReference>
<dbReference type="AlphaFoldDB" id="A0A316FLS5"/>
<gene>
    <name evidence="22" type="ORF">C8D97_10824</name>
</gene>
<protein>
    <recommendedName>
        <fullName evidence="7">Dihydrofolate synthase/folylpolyglutamate synthase</fullName>
        <ecNumber evidence="5">6.3.2.12</ecNumber>
        <ecNumber evidence="6">6.3.2.17</ecNumber>
    </recommendedName>
    <alternativeName>
        <fullName evidence="16">Folylpoly-gamma-glutamate synthetase-dihydrofolate synthetase</fullName>
    </alternativeName>
    <alternativeName>
        <fullName evidence="14">Folylpolyglutamate synthetase</fullName>
    </alternativeName>
    <alternativeName>
        <fullName evidence="15">Tetrahydrofolylpolyglutamate synthase</fullName>
    </alternativeName>
</protein>
<dbReference type="InterPro" id="IPR036615">
    <property type="entry name" value="Mur_ligase_C_dom_sf"/>
</dbReference>
<accession>A0A316FLS5</accession>
<dbReference type="NCBIfam" id="TIGR01499">
    <property type="entry name" value="folC"/>
    <property type="match status" value="1"/>
</dbReference>
<evidence type="ECO:0000256" key="12">
    <source>
        <dbReference type="ARBA" id="ARBA00022842"/>
    </source>
</evidence>
<dbReference type="PANTHER" id="PTHR11136">
    <property type="entry name" value="FOLYLPOLYGLUTAMATE SYNTHASE-RELATED"/>
    <property type="match status" value="1"/>
</dbReference>
<dbReference type="GO" id="GO:0004326">
    <property type="term" value="F:tetrahydrofolylpolyglutamate synthase activity"/>
    <property type="evidence" value="ECO:0007669"/>
    <property type="project" value="UniProtKB-EC"/>
</dbReference>
<evidence type="ECO:0000256" key="2">
    <source>
        <dbReference type="ARBA" id="ARBA00004799"/>
    </source>
</evidence>
<evidence type="ECO:0000256" key="5">
    <source>
        <dbReference type="ARBA" id="ARBA00013023"/>
    </source>
</evidence>
<dbReference type="GO" id="GO:0046872">
    <property type="term" value="F:metal ion binding"/>
    <property type="evidence" value="ECO:0007669"/>
    <property type="project" value="UniProtKB-KW"/>
</dbReference>
<evidence type="ECO:0000256" key="20">
    <source>
        <dbReference type="ARBA" id="ARBA00049161"/>
    </source>
</evidence>
<dbReference type="Pfam" id="PF02875">
    <property type="entry name" value="Mur_ligase_C"/>
    <property type="match status" value="1"/>
</dbReference>
<evidence type="ECO:0000256" key="15">
    <source>
        <dbReference type="ARBA" id="ARBA00030592"/>
    </source>
</evidence>
<proteinExistence type="inferred from homology"/>
<evidence type="ECO:0000256" key="9">
    <source>
        <dbReference type="ARBA" id="ARBA00022723"/>
    </source>
</evidence>
<dbReference type="InterPro" id="IPR001645">
    <property type="entry name" value="Folylpolyglutamate_synth"/>
</dbReference>
<comment type="catalytic activity">
    <reaction evidence="19">
        <text>(6R)-5,10-methylenetetrahydrofolyl-(gamma-L-Glu)(n) + L-glutamate + ATP = (6R)-5,10-methylenetetrahydrofolyl-(gamma-L-Glu)(n+1) + ADP + phosphate + H(+)</text>
        <dbReference type="Rhea" id="RHEA:51912"/>
        <dbReference type="Rhea" id="RHEA-COMP:13257"/>
        <dbReference type="Rhea" id="RHEA-COMP:13258"/>
        <dbReference type="ChEBI" id="CHEBI:15378"/>
        <dbReference type="ChEBI" id="CHEBI:29985"/>
        <dbReference type="ChEBI" id="CHEBI:30616"/>
        <dbReference type="ChEBI" id="CHEBI:43474"/>
        <dbReference type="ChEBI" id="CHEBI:136572"/>
        <dbReference type="ChEBI" id="CHEBI:456216"/>
        <dbReference type="EC" id="6.3.2.17"/>
    </reaction>
</comment>
<comment type="catalytic activity">
    <reaction evidence="17">
        <text>(6S)-5,6,7,8-tetrahydrofolyl-(gamma-L-Glu)(n) + L-glutamate + ATP = (6S)-5,6,7,8-tetrahydrofolyl-(gamma-L-Glu)(n+1) + ADP + phosphate + H(+)</text>
        <dbReference type="Rhea" id="RHEA:10580"/>
        <dbReference type="Rhea" id="RHEA-COMP:14738"/>
        <dbReference type="Rhea" id="RHEA-COMP:14740"/>
        <dbReference type="ChEBI" id="CHEBI:15378"/>
        <dbReference type="ChEBI" id="CHEBI:29985"/>
        <dbReference type="ChEBI" id="CHEBI:30616"/>
        <dbReference type="ChEBI" id="CHEBI:43474"/>
        <dbReference type="ChEBI" id="CHEBI:141005"/>
        <dbReference type="ChEBI" id="CHEBI:456216"/>
        <dbReference type="EC" id="6.3.2.17"/>
    </reaction>
</comment>
<evidence type="ECO:0000256" key="10">
    <source>
        <dbReference type="ARBA" id="ARBA00022741"/>
    </source>
</evidence>
<dbReference type="EC" id="6.3.2.17" evidence="6"/>
<evidence type="ECO:0000256" key="6">
    <source>
        <dbReference type="ARBA" id="ARBA00013025"/>
    </source>
</evidence>
<dbReference type="PIRSF" id="PIRSF001563">
    <property type="entry name" value="Folylpolyglu_synth"/>
    <property type="match status" value="1"/>
</dbReference>
<organism evidence="22 23">
    <name type="scientific">Pleionea mediterranea</name>
    <dbReference type="NCBI Taxonomy" id="523701"/>
    <lineage>
        <taxon>Bacteria</taxon>
        <taxon>Pseudomonadati</taxon>
        <taxon>Pseudomonadota</taxon>
        <taxon>Gammaproteobacteria</taxon>
        <taxon>Oceanospirillales</taxon>
        <taxon>Pleioneaceae</taxon>
        <taxon>Pleionea</taxon>
    </lineage>
</organism>
<keyword evidence="8" id="KW-0436">Ligase</keyword>
<dbReference type="GO" id="GO:0005524">
    <property type="term" value="F:ATP binding"/>
    <property type="evidence" value="ECO:0007669"/>
    <property type="project" value="UniProtKB-KW"/>
</dbReference>
<dbReference type="PANTHER" id="PTHR11136:SF0">
    <property type="entry name" value="DIHYDROFOLATE SYNTHETASE-RELATED"/>
    <property type="match status" value="1"/>
</dbReference>
<dbReference type="RefSeq" id="WP_170115227.1">
    <property type="nucleotide sequence ID" value="NZ_QGGU01000008.1"/>
</dbReference>
<dbReference type="InterPro" id="IPR004101">
    <property type="entry name" value="Mur_ligase_C"/>
</dbReference>
<reference evidence="22 23" key="1">
    <citation type="submission" date="2018-05" db="EMBL/GenBank/DDBJ databases">
        <title>Genomic Encyclopedia of Type Strains, Phase IV (KMG-IV): sequencing the most valuable type-strain genomes for metagenomic binning, comparative biology and taxonomic classification.</title>
        <authorList>
            <person name="Goeker M."/>
        </authorList>
    </citation>
    <scope>NUCLEOTIDE SEQUENCE [LARGE SCALE GENOMIC DNA]</scope>
    <source>
        <strain evidence="22 23">DSM 25350</strain>
    </source>
</reference>
<dbReference type="InterPro" id="IPR036565">
    <property type="entry name" value="Mur-like_cat_sf"/>
</dbReference>
<dbReference type="Gene3D" id="3.40.1190.10">
    <property type="entry name" value="Mur-like, catalytic domain"/>
    <property type="match status" value="1"/>
</dbReference>
<evidence type="ECO:0000313" key="22">
    <source>
        <dbReference type="EMBL" id="PWK49115.1"/>
    </source>
</evidence>
<evidence type="ECO:0000313" key="23">
    <source>
        <dbReference type="Proteomes" id="UP000245790"/>
    </source>
</evidence>
<evidence type="ECO:0000256" key="14">
    <source>
        <dbReference type="ARBA" id="ARBA00030048"/>
    </source>
</evidence>
<evidence type="ECO:0000256" key="13">
    <source>
        <dbReference type="ARBA" id="ARBA00022909"/>
    </source>
</evidence>
<keyword evidence="9" id="KW-0479">Metal-binding</keyword>